<evidence type="ECO:0000256" key="7">
    <source>
        <dbReference type="ARBA" id="ARBA00023136"/>
    </source>
</evidence>
<dbReference type="PANTHER" id="PTHR32196:SF21">
    <property type="entry name" value="ABC TRANSPORTER PERMEASE PROTEIN YPHD-RELATED"/>
    <property type="match status" value="1"/>
</dbReference>
<feature type="transmembrane region" description="Helical" evidence="8">
    <location>
        <begin position="127"/>
        <end position="149"/>
    </location>
</feature>
<keyword evidence="2" id="KW-0813">Transport</keyword>
<evidence type="ECO:0000256" key="3">
    <source>
        <dbReference type="ARBA" id="ARBA00022475"/>
    </source>
</evidence>
<sequence length="328" mass="34871">MKNFAKNFVKRKEFGIILIVVILSVILTFLSSAFLTVTNIMDFMKSNSVYGIMAFGMLPVLISAGIDLSVSATIALSAVVIGKFMLAFPNSNPVIVILVAMIVGAVVGVVNGLIITKFNIPPIVTTLGVMTIVNGAVLLGTGGAWISGLPQWWVSFGSFKLFGIIPTQLFMLIFAGLVTWLILKFTLVGRGIYAVGGSQSSAVRVGYNVNRILIFIYAFCGMMAGLGAAAHISIVGQVDPNTYTGYELDVISTVVLGGASVMGGTGTVFGTTLGVILMAVLKNGLILARIPNYWQKVVMGLVIIIAVSVDVINRKREQAKLVRVDVEE</sequence>
<evidence type="ECO:0000313" key="10">
    <source>
        <dbReference type="Proteomes" id="UP000712157"/>
    </source>
</evidence>
<comment type="caution">
    <text evidence="9">The sequence shown here is derived from an EMBL/GenBank/DDBJ whole genome shotgun (WGS) entry which is preliminary data.</text>
</comment>
<evidence type="ECO:0000313" key="9">
    <source>
        <dbReference type="EMBL" id="MBU9737290.1"/>
    </source>
</evidence>
<evidence type="ECO:0000256" key="2">
    <source>
        <dbReference type="ARBA" id="ARBA00022448"/>
    </source>
</evidence>
<accession>A0A949K230</accession>
<feature type="transmembrane region" description="Helical" evidence="8">
    <location>
        <begin position="212"/>
        <end position="234"/>
    </location>
</feature>
<protein>
    <submittedName>
        <fullName evidence="9">ABC transporter permease</fullName>
    </submittedName>
</protein>
<evidence type="ECO:0000256" key="6">
    <source>
        <dbReference type="ARBA" id="ARBA00022989"/>
    </source>
</evidence>
<evidence type="ECO:0000256" key="1">
    <source>
        <dbReference type="ARBA" id="ARBA00004651"/>
    </source>
</evidence>
<keyword evidence="3" id="KW-1003">Cell membrane</keyword>
<name>A0A949K230_9FIRM</name>
<feature type="transmembrane region" description="Helical" evidence="8">
    <location>
        <begin position="14"/>
        <end position="37"/>
    </location>
</feature>
<feature type="transmembrane region" description="Helical" evidence="8">
    <location>
        <begin position="94"/>
        <end position="115"/>
    </location>
</feature>
<dbReference type="GO" id="GO:0022857">
    <property type="term" value="F:transmembrane transporter activity"/>
    <property type="evidence" value="ECO:0007669"/>
    <property type="project" value="InterPro"/>
</dbReference>
<dbReference type="AlphaFoldDB" id="A0A949K230"/>
<dbReference type="EMBL" id="JAHQCW010000018">
    <property type="protein sequence ID" value="MBU9737290.1"/>
    <property type="molecule type" value="Genomic_DNA"/>
</dbReference>
<dbReference type="InterPro" id="IPR001851">
    <property type="entry name" value="ABC_transp_permease"/>
</dbReference>
<proteinExistence type="predicted"/>
<keyword evidence="5 8" id="KW-0812">Transmembrane</keyword>
<comment type="subcellular location">
    <subcellularLocation>
        <location evidence="1">Cell membrane</location>
        <topology evidence="1">Multi-pass membrane protein</topology>
    </subcellularLocation>
</comment>
<evidence type="ECO:0000256" key="5">
    <source>
        <dbReference type="ARBA" id="ARBA00022692"/>
    </source>
</evidence>
<evidence type="ECO:0000256" key="4">
    <source>
        <dbReference type="ARBA" id="ARBA00022519"/>
    </source>
</evidence>
<gene>
    <name evidence="9" type="ORF">KTH89_12140</name>
</gene>
<keyword evidence="7 8" id="KW-0472">Membrane</keyword>
<keyword evidence="4" id="KW-0997">Cell inner membrane</keyword>
<keyword evidence="6 8" id="KW-1133">Transmembrane helix</keyword>
<dbReference type="RefSeq" id="WP_158345096.1">
    <property type="nucleotide sequence ID" value="NZ_JAHQCW010000018.1"/>
</dbReference>
<organism evidence="9 10">
    <name type="scientific">Diplocloster agilis</name>
    <dbReference type="NCBI Taxonomy" id="2850323"/>
    <lineage>
        <taxon>Bacteria</taxon>
        <taxon>Bacillati</taxon>
        <taxon>Bacillota</taxon>
        <taxon>Clostridia</taxon>
        <taxon>Lachnospirales</taxon>
        <taxon>Lachnospiraceae</taxon>
        <taxon>Diplocloster</taxon>
    </lineage>
</organism>
<dbReference type="Pfam" id="PF02653">
    <property type="entry name" value="BPD_transp_2"/>
    <property type="match status" value="1"/>
</dbReference>
<evidence type="ECO:0000256" key="8">
    <source>
        <dbReference type="SAM" id="Phobius"/>
    </source>
</evidence>
<feature type="transmembrane region" description="Helical" evidence="8">
    <location>
        <begin position="254"/>
        <end position="281"/>
    </location>
</feature>
<reference evidence="9" key="1">
    <citation type="submission" date="2021-06" db="EMBL/GenBank/DDBJ databases">
        <title>Description of novel taxa of the family Lachnospiraceae.</title>
        <authorList>
            <person name="Chaplin A.V."/>
            <person name="Sokolova S.R."/>
            <person name="Pikina A.P."/>
            <person name="Korzhanova M."/>
            <person name="Belova V."/>
            <person name="Korostin D."/>
            <person name="Efimov B.A."/>
        </authorList>
    </citation>
    <scope>NUCLEOTIDE SEQUENCE</scope>
    <source>
        <strain evidence="9">ASD5720</strain>
    </source>
</reference>
<dbReference type="Proteomes" id="UP000712157">
    <property type="component" value="Unassembled WGS sequence"/>
</dbReference>
<feature type="transmembrane region" description="Helical" evidence="8">
    <location>
        <begin position="49"/>
        <end position="82"/>
    </location>
</feature>
<dbReference type="CDD" id="cd06579">
    <property type="entry name" value="TM_PBP1_transp_AraH_like"/>
    <property type="match status" value="1"/>
</dbReference>
<feature type="transmembrane region" description="Helical" evidence="8">
    <location>
        <begin position="161"/>
        <end position="183"/>
    </location>
</feature>
<dbReference type="PANTHER" id="PTHR32196">
    <property type="entry name" value="ABC TRANSPORTER PERMEASE PROTEIN YPHD-RELATED-RELATED"/>
    <property type="match status" value="1"/>
</dbReference>
<dbReference type="GO" id="GO:0005886">
    <property type="term" value="C:plasma membrane"/>
    <property type="evidence" value="ECO:0007669"/>
    <property type="project" value="UniProtKB-SubCell"/>
</dbReference>
<keyword evidence="10" id="KW-1185">Reference proteome</keyword>
<feature type="transmembrane region" description="Helical" evidence="8">
    <location>
        <begin position="293"/>
        <end position="312"/>
    </location>
</feature>